<dbReference type="Proteomes" id="UP000775877">
    <property type="component" value="Unassembled WGS sequence"/>
</dbReference>
<protein>
    <submittedName>
        <fullName evidence="1">Uncharacterized protein</fullName>
    </submittedName>
</protein>
<gene>
    <name evidence="1" type="ORF">KC678_05770</name>
</gene>
<sequence length="91" mass="11121">MSRSRKRPYVSDYSRGRNGTKANKRFAAKAVRNFKGYIPDGNWYKKLYCSWNISDYKWRVYVCDEHIKHPERKSEDYYGITYQDIDKYCRK</sequence>
<evidence type="ECO:0000313" key="2">
    <source>
        <dbReference type="Proteomes" id="UP000775877"/>
    </source>
</evidence>
<name>A0A955RHC7_9BACT</name>
<comment type="caution">
    <text evidence="1">The sequence shown here is derived from an EMBL/GenBank/DDBJ whole genome shotgun (WGS) entry which is preliminary data.</text>
</comment>
<dbReference type="EMBL" id="JAGQLJ010000176">
    <property type="protein sequence ID" value="MCA9381748.1"/>
    <property type="molecule type" value="Genomic_DNA"/>
</dbReference>
<proteinExistence type="predicted"/>
<accession>A0A955RHC7</accession>
<reference evidence="1" key="1">
    <citation type="submission" date="2020-04" db="EMBL/GenBank/DDBJ databases">
        <authorList>
            <person name="Zhang T."/>
        </authorList>
    </citation>
    <scope>NUCLEOTIDE SEQUENCE</scope>
    <source>
        <strain evidence="1">HKST-UBA13</strain>
    </source>
</reference>
<organism evidence="1 2">
    <name type="scientific">Candidatus Dojkabacteria bacterium</name>
    <dbReference type="NCBI Taxonomy" id="2099670"/>
    <lineage>
        <taxon>Bacteria</taxon>
        <taxon>Candidatus Dojkabacteria</taxon>
    </lineage>
</organism>
<dbReference type="AlphaFoldDB" id="A0A955RHC7"/>
<reference evidence="1" key="2">
    <citation type="journal article" date="2021" name="Microbiome">
        <title>Successional dynamics and alternative stable states in a saline activated sludge microbial community over 9 years.</title>
        <authorList>
            <person name="Wang Y."/>
            <person name="Ye J."/>
            <person name="Ju F."/>
            <person name="Liu L."/>
            <person name="Boyd J.A."/>
            <person name="Deng Y."/>
            <person name="Parks D.H."/>
            <person name="Jiang X."/>
            <person name="Yin X."/>
            <person name="Woodcroft B.J."/>
            <person name="Tyson G.W."/>
            <person name="Hugenholtz P."/>
            <person name="Polz M.F."/>
            <person name="Zhang T."/>
        </authorList>
    </citation>
    <scope>NUCLEOTIDE SEQUENCE</scope>
    <source>
        <strain evidence="1">HKST-UBA13</strain>
    </source>
</reference>
<evidence type="ECO:0000313" key="1">
    <source>
        <dbReference type="EMBL" id="MCA9381748.1"/>
    </source>
</evidence>